<dbReference type="PROSITE" id="PS00167">
    <property type="entry name" value="TRP_SYNTHASE_ALPHA"/>
    <property type="match status" value="1"/>
</dbReference>
<feature type="active site" description="Proton acceptor" evidence="8">
    <location>
        <position position="42"/>
    </location>
</feature>
<dbReference type="GO" id="GO:0004834">
    <property type="term" value="F:tryptophan synthase activity"/>
    <property type="evidence" value="ECO:0007669"/>
    <property type="project" value="UniProtKB-UniRule"/>
</dbReference>
<dbReference type="EC" id="4.2.1.20" evidence="8"/>
<sequence length="243" mass="27357">MSKLFIPYIMGNKDFIQSLKIMDDNGADFIEIGLPFSDPVADGPTIMKAGQEAIQQGMNVNKIIDQLIEHKDDIKTPYLFMTYYNLIDYYGVERFIKRISEANVYGLIIPDLPFELGEKFKEKLKGSNVKLISLIAMTSSEDRIKKIAEKAEGFIYTVTMNGSTGDDKGFHEGLKNKIAYIQKHSNVPVVCGFGIKTVEHAHEFKSFSDGIVIGSEIVKRLQRDQINDTISYLQSIRSALDEA</sequence>
<evidence type="ECO:0000256" key="4">
    <source>
        <dbReference type="ARBA" id="ARBA00022822"/>
    </source>
</evidence>
<dbReference type="PANTHER" id="PTHR43406">
    <property type="entry name" value="TRYPTOPHAN SYNTHASE, ALPHA CHAIN"/>
    <property type="match status" value="1"/>
</dbReference>
<dbReference type="Proteomes" id="UP000242084">
    <property type="component" value="Chromosome 1"/>
</dbReference>
<dbReference type="InterPro" id="IPR018204">
    <property type="entry name" value="Trp_synthase_alpha_AS"/>
</dbReference>
<dbReference type="UniPathway" id="UPA00035">
    <property type="reaction ID" value="UER00044"/>
</dbReference>
<evidence type="ECO:0000256" key="7">
    <source>
        <dbReference type="ARBA" id="ARBA00049047"/>
    </source>
</evidence>
<keyword evidence="11" id="KW-1185">Reference proteome</keyword>
<comment type="pathway">
    <text evidence="1 8">Amino-acid biosynthesis; L-tryptophan biosynthesis; L-tryptophan from chorismate: step 5/5.</text>
</comment>
<dbReference type="PANTHER" id="PTHR43406:SF1">
    <property type="entry name" value="TRYPTOPHAN SYNTHASE ALPHA CHAIN, CHLOROPLASTIC"/>
    <property type="match status" value="1"/>
</dbReference>
<evidence type="ECO:0000256" key="9">
    <source>
        <dbReference type="RuleBase" id="RU003662"/>
    </source>
</evidence>
<name>A0A239ZB88_9STAP</name>
<organism evidence="10 11">
    <name type="scientific">Mammaliicoccus stepanovicii</name>
    <dbReference type="NCBI Taxonomy" id="643214"/>
    <lineage>
        <taxon>Bacteria</taxon>
        <taxon>Bacillati</taxon>
        <taxon>Bacillota</taxon>
        <taxon>Bacilli</taxon>
        <taxon>Bacillales</taxon>
        <taxon>Staphylococcaceae</taxon>
        <taxon>Mammaliicoccus</taxon>
    </lineage>
</organism>
<dbReference type="AlphaFoldDB" id="A0A239ZB88"/>
<keyword evidence="3 8" id="KW-0028">Amino-acid biosynthesis</keyword>
<dbReference type="RefSeq" id="WP_095088078.1">
    <property type="nucleotide sequence ID" value="NZ_BMDM01000005.1"/>
</dbReference>
<reference evidence="10 11" key="1">
    <citation type="submission" date="2017-06" db="EMBL/GenBank/DDBJ databases">
        <authorList>
            <consortium name="Pathogen Informatics"/>
        </authorList>
    </citation>
    <scope>NUCLEOTIDE SEQUENCE [LARGE SCALE GENOMIC DNA]</scope>
    <source>
        <strain evidence="10 11">NCTC13839</strain>
    </source>
</reference>
<dbReference type="Gene3D" id="3.20.20.70">
    <property type="entry name" value="Aldolase class I"/>
    <property type="match status" value="1"/>
</dbReference>
<dbReference type="Pfam" id="PF00290">
    <property type="entry name" value="Trp_syntA"/>
    <property type="match status" value="1"/>
</dbReference>
<comment type="function">
    <text evidence="8">The alpha subunit is responsible for the aldol cleavage of indoleglycerol phosphate to indole and glyceraldehyde 3-phosphate.</text>
</comment>
<evidence type="ECO:0000256" key="6">
    <source>
        <dbReference type="ARBA" id="ARBA00023239"/>
    </source>
</evidence>
<dbReference type="OrthoDB" id="9804578at2"/>
<feature type="active site" description="Proton acceptor" evidence="8">
    <location>
        <position position="31"/>
    </location>
</feature>
<dbReference type="GO" id="GO:0005829">
    <property type="term" value="C:cytosol"/>
    <property type="evidence" value="ECO:0007669"/>
    <property type="project" value="TreeGrafter"/>
</dbReference>
<dbReference type="InterPro" id="IPR002028">
    <property type="entry name" value="Trp_synthase_suA"/>
</dbReference>
<evidence type="ECO:0000256" key="2">
    <source>
        <dbReference type="ARBA" id="ARBA00011270"/>
    </source>
</evidence>
<evidence type="ECO:0000256" key="8">
    <source>
        <dbReference type="HAMAP-Rule" id="MF_00131"/>
    </source>
</evidence>
<keyword evidence="4 8" id="KW-0822">Tryptophan biosynthesis</keyword>
<dbReference type="InterPro" id="IPR013785">
    <property type="entry name" value="Aldolase_TIM"/>
</dbReference>
<evidence type="ECO:0000313" key="11">
    <source>
        <dbReference type="Proteomes" id="UP000242084"/>
    </source>
</evidence>
<evidence type="ECO:0000313" key="10">
    <source>
        <dbReference type="EMBL" id="SNV68449.1"/>
    </source>
</evidence>
<evidence type="ECO:0000256" key="3">
    <source>
        <dbReference type="ARBA" id="ARBA00022605"/>
    </source>
</evidence>
<dbReference type="CDD" id="cd04724">
    <property type="entry name" value="Tryptophan_synthase_alpha"/>
    <property type="match status" value="1"/>
</dbReference>
<keyword evidence="5 8" id="KW-0057">Aromatic amino acid biosynthesis</keyword>
<dbReference type="KEGG" id="sste:SAMEA4384403_1397"/>
<comment type="catalytic activity">
    <reaction evidence="7 8">
        <text>(1S,2R)-1-C-(indol-3-yl)glycerol 3-phosphate + L-serine = D-glyceraldehyde 3-phosphate + L-tryptophan + H2O</text>
        <dbReference type="Rhea" id="RHEA:10532"/>
        <dbReference type="ChEBI" id="CHEBI:15377"/>
        <dbReference type="ChEBI" id="CHEBI:33384"/>
        <dbReference type="ChEBI" id="CHEBI:57912"/>
        <dbReference type="ChEBI" id="CHEBI:58866"/>
        <dbReference type="ChEBI" id="CHEBI:59776"/>
        <dbReference type="EC" id="4.2.1.20"/>
    </reaction>
</comment>
<dbReference type="HAMAP" id="MF_00131">
    <property type="entry name" value="Trp_synth_alpha"/>
    <property type="match status" value="1"/>
</dbReference>
<proteinExistence type="inferred from homology"/>
<evidence type="ECO:0000256" key="1">
    <source>
        <dbReference type="ARBA" id="ARBA00004733"/>
    </source>
</evidence>
<gene>
    <name evidence="8 10" type="primary">trpA</name>
    <name evidence="10" type="ORF">SAMEA4384403_01397</name>
</gene>
<comment type="subunit">
    <text evidence="2 8">Tetramer of two alpha and two beta chains.</text>
</comment>
<comment type="similarity">
    <text evidence="8 9">Belongs to the TrpA family.</text>
</comment>
<dbReference type="InterPro" id="IPR011060">
    <property type="entry name" value="RibuloseP-bd_barrel"/>
</dbReference>
<accession>A0A239ZB88</accession>
<dbReference type="SUPFAM" id="SSF51366">
    <property type="entry name" value="Ribulose-phoshate binding barrel"/>
    <property type="match status" value="1"/>
</dbReference>
<dbReference type="NCBIfam" id="TIGR00262">
    <property type="entry name" value="trpA"/>
    <property type="match status" value="1"/>
</dbReference>
<keyword evidence="6 8" id="KW-0456">Lyase</keyword>
<protein>
    <recommendedName>
        <fullName evidence="8">Tryptophan synthase alpha chain</fullName>
        <ecNumber evidence="8">4.2.1.20</ecNumber>
    </recommendedName>
</protein>
<dbReference type="EMBL" id="LT906462">
    <property type="protein sequence ID" value="SNV68449.1"/>
    <property type="molecule type" value="Genomic_DNA"/>
</dbReference>
<evidence type="ECO:0000256" key="5">
    <source>
        <dbReference type="ARBA" id="ARBA00023141"/>
    </source>
</evidence>